<name>A0AAE3FWC0_9EURY</name>
<reference evidence="2" key="1">
    <citation type="journal article" date="2022" name="Syst. Appl. Microbiol.">
        <title>Natronocalculus amylovorans gen. nov., sp. nov., and Natranaeroarchaeum aerophilus sp. nov., dominant culturable amylolytic natronoarchaea from hypersaline soda lakes in southwestern Siberia.</title>
        <authorList>
            <person name="Sorokin D.Y."/>
            <person name="Elcheninov A.G."/>
            <person name="Khizhniak T.V."/>
            <person name="Koenen M."/>
            <person name="Bale N.J."/>
            <person name="Damste J.S.S."/>
            <person name="Kublanov I.V."/>
        </authorList>
    </citation>
    <scope>NUCLEOTIDE SEQUENCE</scope>
    <source>
        <strain evidence="2">AArc-St2</strain>
    </source>
</reference>
<dbReference type="PROSITE" id="PS51202">
    <property type="entry name" value="RCK_C"/>
    <property type="match status" value="1"/>
</dbReference>
<dbReference type="RefSeq" id="WP_250583609.1">
    <property type="nucleotide sequence ID" value="NZ_JAKRVX010000002.1"/>
</dbReference>
<dbReference type="Pfam" id="PF02080">
    <property type="entry name" value="TrkA_C"/>
    <property type="match status" value="1"/>
</dbReference>
<keyword evidence="3" id="KW-1185">Reference proteome</keyword>
<dbReference type="GO" id="GO:0008324">
    <property type="term" value="F:monoatomic cation transmembrane transporter activity"/>
    <property type="evidence" value="ECO:0007669"/>
    <property type="project" value="InterPro"/>
</dbReference>
<evidence type="ECO:0000313" key="2">
    <source>
        <dbReference type="EMBL" id="MCL9816767.1"/>
    </source>
</evidence>
<reference evidence="2" key="2">
    <citation type="submission" date="2022-02" db="EMBL/GenBank/DDBJ databases">
        <authorList>
            <person name="Elcheninov A.G."/>
            <person name="Sorokin D.Y."/>
            <person name="Kublanov I.V."/>
        </authorList>
    </citation>
    <scope>NUCLEOTIDE SEQUENCE</scope>
    <source>
        <strain evidence="2">AArc-St2</strain>
    </source>
</reference>
<dbReference type="PIRSF" id="PIRSF005028">
    <property type="entry name" value="KhtT"/>
    <property type="match status" value="1"/>
</dbReference>
<dbReference type="SUPFAM" id="SSF116726">
    <property type="entry name" value="TrkA C-terminal domain-like"/>
    <property type="match status" value="1"/>
</dbReference>
<evidence type="ECO:0000259" key="1">
    <source>
        <dbReference type="PROSITE" id="PS51202"/>
    </source>
</evidence>
<dbReference type="InterPro" id="IPR058776">
    <property type="entry name" value="KhtT-like_N"/>
</dbReference>
<protein>
    <recommendedName>
        <fullName evidence="1">RCK C-terminal domain-containing protein</fullName>
    </recommendedName>
</protein>
<dbReference type="InterPro" id="IPR036721">
    <property type="entry name" value="RCK_C_sf"/>
</dbReference>
<dbReference type="InterPro" id="IPR006037">
    <property type="entry name" value="RCK_C"/>
</dbReference>
<dbReference type="Proteomes" id="UP001203207">
    <property type="component" value="Unassembled WGS sequence"/>
</dbReference>
<dbReference type="AlphaFoldDB" id="A0AAE3FWC0"/>
<proteinExistence type="predicted"/>
<dbReference type="InterPro" id="IPR026278">
    <property type="entry name" value="KhtT"/>
</dbReference>
<feature type="domain" description="RCK C-terminal" evidence="1">
    <location>
        <begin position="77"/>
        <end position="161"/>
    </location>
</feature>
<organism evidence="2 3">
    <name type="scientific">Natronocalculus amylovorans</name>
    <dbReference type="NCBI Taxonomy" id="2917812"/>
    <lineage>
        <taxon>Archaea</taxon>
        <taxon>Methanobacteriati</taxon>
        <taxon>Methanobacteriota</taxon>
        <taxon>Stenosarchaea group</taxon>
        <taxon>Halobacteria</taxon>
        <taxon>Halobacteriales</taxon>
        <taxon>Haloferacaceae</taxon>
        <taxon>Natronocalculus</taxon>
    </lineage>
</organism>
<dbReference type="Pfam" id="PF25991">
    <property type="entry name" value="KhtT_N"/>
    <property type="match status" value="1"/>
</dbReference>
<gene>
    <name evidence="2" type="ORF">AArcSt2_07400</name>
</gene>
<dbReference type="Gene3D" id="3.30.70.1450">
    <property type="entry name" value="Regulator of K+ conductance, C-terminal domain"/>
    <property type="match status" value="1"/>
</dbReference>
<sequence length="164" mass="18584">MPFDIKETDLPGVGKRYELYLDPNRSIAVLIHSTGGRKVFYREHVDDDYTEQFELTDSQARVLGLFLVGAYYQPIAGQISEETVSGEYIKWYSVTAESGLAGRPRDEVVIEKKTETVLLGLERDGEVHSVIERDVVFEVGDRLIVIGTREAHKELNNLLIRLSI</sequence>
<dbReference type="GO" id="GO:0006813">
    <property type="term" value="P:potassium ion transport"/>
    <property type="evidence" value="ECO:0007669"/>
    <property type="project" value="InterPro"/>
</dbReference>
<evidence type="ECO:0000313" key="3">
    <source>
        <dbReference type="Proteomes" id="UP001203207"/>
    </source>
</evidence>
<accession>A0AAE3FWC0</accession>
<dbReference type="EMBL" id="JAKRVX010000002">
    <property type="protein sequence ID" value="MCL9816767.1"/>
    <property type="molecule type" value="Genomic_DNA"/>
</dbReference>
<comment type="caution">
    <text evidence="2">The sequence shown here is derived from an EMBL/GenBank/DDBJ whole genome shotgun (WGS) entry which is preliminary data.</text>
</comment>